<gene>
    <name evidence="2" type="ORF">DPMN_182070</name>
</gene>
<dbReference type="InterPro" id="IPR051681">
    <property type="entry name" value="Ser/Thr_Kinases-Pseudokinases"/>
</dbReference>
<name>A0A9D4I5U8_DREPO</name>
<dbReference type="PANTHER" id="PTHR44329:SF304">
    <property type="entry name" value="MITOGEN-ACTIVATED PROTEIN KINASE KINASE KINASE 13-LIKE ISOFORM X1"/>
    <property type="match status" value="1"/>
</dbReference>
<accession>A0A9D4I5U8</accession>
<dbReference type="EMBL" id="JAIWYP010000010">
    <property type="protein sequence ID" value="KAH3747642.1"/>
    <property type="molecule type" value="Genomic_DNA"/>
</dbReference>
<feature type="domain" description="Protein kinase" evidence="1">
    <location>
        <begin position="1"/>
        <end position="61"/>
    </location>
</feature>
<dbReference type="Gene3D" id="1.10.510.10">
    <property type="entry name" value="Transferase(Phosphotransferase) domain 1"/>
    <property type="match status" value="1"/>
</dbReference>
<dbReference type="InterPro" id="IPR001245">
    <property type="entry name" value="Ser-Thr/Tyr_kinase_cat_dom"/>
</dbReference>
<evidence type="ECO:0000313" key="3">
    <source>
        <dbReference type="Proteomes" id="UP000828390"/>
    </source>
</evidence>
<dbReference type="GO" id="GO:0005737">
    <property type="term" value="C:cytoplasm"/>
    <property type="evidence" value="ECO:0007669"/>
    <property type="project" value="TreeGrafter"/>
</dbReference>
<dbReference type="Pfam" id="PF07714">
    <property type="entry name" value="PK_Tyr_Ser-Thr"/>
    <property type="match status" value="1"/>
</dbReference>
<protein>
    <recommendedName>
        <fullName evidence="1">Protein kinase domain-containing protein</fullName>
    </recommendedName>
</protein>
<sequence>MEYCPYGQLYEILRDGKELPVSLVLDWSKQIASGMNYLHCHKIIHRDLKSPKYVELMIMQH</sequence>
<proteinExistence type="predicted"/>
<organism evidence="2 3">
    <name type="scientific">Dreissena polymorpha</name>
    <name type="common">Zebra mussel</name>
    <name type="synonym">Mytilus polymorpha</name>
    <dbReference type="NCBI Taxonomy" id="45954"/>
    <lineage>
        <taxon>Eukaryota</taxon>
        <taxon>Metazoa</taxon>
        <taxon>Spiralia</taxon>
        <taxon>Lophotrochozoa</taxon>
        <taxon>Mollusca</taxon>
        <taxon>Bivalvia</taxon>
        <taxon>Autobranchia</taxon>
        <taxon>Heteroconchia</taxon>
        <taxon>Euheterodonta</taxon>
        <taxon>Imparidentia</taxon>
        <taxon>Neoheterodontei</taxon>
        <taxon>Myida</taxon>
        <taxon>Dreissenoidea</taxon>
        <taxon>Dreissenidae</taxon>
        <taxon>Dreissena</taxon>
    </lineage>
</organism>
<dbReference type="PROSITE" id="PS50011">
    <property type="entry name" value="PROTEIN_KINASE_DOM"/>
    <property type="match status" value="1"/>
</dbReference>
<dbReference type="AlphaFoldDB" id="A0A9D4I5U8"/>
<evidence type="ECO:0000313" key="2">
    <source>
        <dbReference type="EMBL" id="KAH3747642.1"/>
    </source>
</evidence>
<dbReference type="PANTHER" id="PTHR44329">
    <property type="entry name" value="SERINE/THREONINE-PROTEIN KINASE TNNI3K-RELATED"/>
    <property type="match status" value="1"/>
</dbReference>
<comment type="caution">
    <text evidence="2">The sequence shown here is derived from an EMBL/GenBank/DDBJ whole genome shotgun (WGS) entry which is preliminary data.</text>
</comment>
<dbReference type="InterPro" id="IPR000719">
    <property type="entry name" value="Prot_kinase_dom"/>
</dbReference>
<dbReference type="GO" id="GO:0005524">
    <property type="term" value="F:ATP binding"/>
    <property type="evidence" value="ECO:0007669"/>
    <property type="project" value="InterPro"/>
</dbReference>
<dbReference type="InterPro" id="IPR011009">
    <property type="entry name" value="Kinase-like_dom_sf"/>
</dbReference>
<dbReference type="SUPFAM" id="SSF56112">
    <property type="entry name" value="Protein kinase-like (PK-like)"/>
    <property type="match status" value="1"/>
</dbReference>
<reference evidence="2" key="1">
    <citation type="journal article" date="2019" name="bioRxiv">
        <title>The Genome of the Zebra Mussel, Dreissena polymorpha: A Resource for Invasive Species Research.</title>
        <authorList>
            <person name="McCartney M.A."/>
            <person name="Auch B."/>
            <person name="Kono T."/>
            <person name="Mallez S."/>
            <person name="Zhang Y."/>
            <person name="Obille A."/>
            <person name="Becker A."/>
            <person name="Abrahante J.E."/>
            <person name="Garbe J."/>
            <person name="Badalamenti J.P."/>
            <person name="Herman A."/>
            <person name="Mangelson H."/>
            <person name="Liachko I."/>
            <person name="Sullivan S."/>
            <person name="Sone E.D."/>
            <person name="Koren S."/>
            <person name="Silverstein K.A.T."/>
            <person name="Beckman K.B."/>
            <person name="Gohl D.M."/>
        </authorList>
    </citation>
    <scope>NUCLEOTIDE SEQUENCE</scope>
    <source>
        <strain evidence="2">Duluth1</strain>
        <tissue evidence="2">Whole animal</tissue>
    </source>
</reference>
<reference evidence="2" key="2">
    <citation type="submission" date="2020-11" db="EMBL/GenBank/DDBJ databases">
        <authorList>
            <person name="McCartney M.A."/>
            <person name="Auch B."/>
            <person name="Kono T."/>
            <person name="Mallez S."/>
            <person name="Becker A."/>
            <person name="Gohl D.M."/>
            <person name="Silverstein K.A.T."/>
            <person name="Koren S."/>
            <person name="Bechman K.B."/>
            <person name="Herman A."/>
            <person name="Abrahante J.E."/>
            <person name="Garbe J."/>
        </authorList>
    </citation>
    <scope>NUCLEOTIDE SEQUENCE</scope>
    <source>
        <strain evidence="2">Duluth1</strain>
        <tissue evidence="2">Whole animal</tissue>
    </source>
</reference>
<dbReference type="Proteomes" id="UP000828390">
    <property type="component" value="Unassembled WGS sequence"/>
</dbReference>
<evidence type="ECO:0000259" key="1">
    <source>
        <dbReference type="PROSITE" id="PS50011"/>
    </source>
</evidence>
<keyword evidence="3" id="KW-1185">Reference proteome</keyword>
<dbReference type="GO" id="GO:0004674">
    <property type="term" value="F:protein serine/threonine kinase activity"/>
    <property type="evidence" value="ECO:0007669"/>
    <property type="project" value="TreeGrafter"/>
</dbReference>